<dbReference type="Proteomes" id="UP000215483">
    <property type="component" value="Unassembled WGS sequence"/>
</dbReference>
<evidence type="ECO:0000313" key="3">
    <source>
        <dbReference type="Proteomes" id="UP000215483"/>
    </source>
</evidence>
<dbReference type="EMBL" id="MCGQ01000102">
    <property type="protein sequence ID" value="OXY86118.1"/>
    <property type="molecule type" value="Genomic_DNA"/>
</dbReference>
<comment type="caution">
    <text evidence="2">The sequence shown here is derived from an EMBL/GenBank/DDBJ whole genome shotgun (WGS) entry which is preliminary data.</text>
</comment>
<protein>
    <submittedName>
        <fullName evidence="2">Uncharacterized protein</fullName>
    </submittedName>
</protein>
<gene>
    <name evidence="2" type="ORF">BEK98_44940</name>
</gene>
<keyword evidence="3" id="KW-1185">Reference proteome</keyword>
<feature type="compositionally biased region" description="Basic and acidic residues" evidence="1">
    <location>
        <begin position="1"/>
        <end position="14"/>
    </location>
</feature>
<organism evidence="2 3">
    <name type="scientific">Streptomyces diastatochromogenes</name>
    <dbReference type="NCBI Taxonomy" id="42236"/>
    <lineage>
        <taxon>Bacteria</taxon>
        <taxon>Bacillati</taxon>
        <taxon>Actinomycetota</taxon>
        <taxon>Actinomycetes</taxon>
        <taxon>Kitasatosporales</taxon>
        <taxon>Streptomycetaceae</taxon>
        <taxon>Streptomyces</taxon>
    </lineage>
</organism>
<sequence length="235" mass="25957">MASRANRERSRDKAGQWTAAGAARDAHRMREQAQPCPVGNPWVQTTLASNMNNALTALRSALLHSDLADSTDRPEGLEWDAALSMTPGKQGYRPPWPRAPREATAMQIRQIGKLLRQAKVLIISPAAHAAVMAAAATLEPADISTLDRDRDIVVPTGLLVLPESTVVVIRTGSLSDTKALGRQFMTQHQILPTAQYPGVRVTAFMDRDGPVQPSGWRQMFAFWRLRQWRRSGCTR</sequence>
<reference evidence="2 3" key="1">
    <citation type="submission" date="2016-07" db="EMBL/GenBank/DDBJ databases">
        <title>Draft genome of Streptomyces diastatochromogenes.</title>
        <authorList>
            <person name="Podduturi R."/>
            <person name="Lukassen M.B."/>
            <person name="Clausen N."/>
            <person name="Nielsen J.L."/>
            <person name="Jorgensen N.O."/>
        </authorList>
    </citation>
    <scope>NUCLEOTIDE SEQUENCE [LARGE SCALE GENOMIC DNA]</scope>
    <source>
        <strain evidence="2 3">DSM 40608</strain>
    </source>
</reference>
<evidence type="ECO:0000313" key="2">
    <source>
        <dbReference type="EMBL" id="OXY86118.1"/>
    </source>
</evidence>
<proteinExistence type="predicted"/>
<accession>A0A233RRV3</accession>
<name>A0A233RRV3_STRDA</name>
<dbReference type="AlphaFoldDB" id="A0A233RRV3"/>
<feature type="region of interest" description="Disordered" evidence="1">
    <location>
        <begin position="1"/>
        <end position="37"/>
    </location>
</feature>
<evidence type="ECO:0000256" key="1">
    <source>
        <dbReference type="SAM" id="MobiDB-lite"/>
    </source>
</evidence>